<dbReference type="RefSeq" id="WP_111066691.1">
    <property type="nucleotide sequence ID" value="NZ_CP029829.1"/>
</dbReference>
<evidence type="ECO:0000313" key="6">
    <source>
        <dbReference type="EMBL" id="AWU94167.1"/>
    </source>
</evidence>
<feature type="domain" description="Hemerythrin-like" evidence="5">
    <location>
        <begin position="13"/>
        <end position="125"/>
    </location>
</feature>
<keyword evidence="2" id="KW-0561">Oxygen transport</keyword>
<evidence type="ECO:0000313" key="7">
    <source>
        <dbReference type="Proteomes" id="UP000249605"/>
    </source>
</evidence>
<accession>A0A2U9S566</accession>
<dbReference type="Proteomes" id="UP000249605">
    <property type="component" value="Chromosome"/>
</dbReference>
<evidence type="ECO:0000256" key="4">
    <source>
        <dbReference type="ARBA" id="ARBA00023004"/>
    </source>
</evidence>
<dbReference type="OrthoDB" id="7305302at2"/>
<dbReference type="InterPro" id="IPR012827">
    <property type="entry name" value="Hemerythrin_metal-bd"/>
</dbReference>
<dbReference type="PANTHER" id="PTHR37164:SF1">
    <property type="entry name" value="BACTERIOHEMERYTHRIN"/>
    <property type="match status" value="1"/>
</dbReference>
<keyword evidence="4" id="KW-0408">Iron</keyword>
<dbReference type="InterPro" id="IPR035938">
    <property type="entry name" value="Hemerythrin-like_sf"/>
</dbReference>
<dbReference type="PROSITE" id="PS00550">
    <property type="entry name" value="HEMERYTHRINS"/>
    <property type="match status" value="1"/>
</dbReference>
<dbReference type="InterPro" id="IPR012312">
    <property type="entry name" value="Hemerythrin-like"/>
</dbReference>
<gene>
    <name evidence="6" type="ORF">DM194_07750</name>
</gene>
<dbReference type="PANTHER" id="PTHR37164">
    <property type="entry name" value="BACTERIOHEMERYTHRIN"/>
    <property type="match status" value="1"/>
</dbReference>
<dbReference type="Pfam" id="PF01814">
    <property type="entry name" value="Hemerythrin"/>
    <property type="match status" value="1"/>
</dbReference>
<dbReference type="InterPro" id="IPR016131">
    <property type="entry name" value="Haemerythrin_Fe_BS"/>
</dbReference>
<sequence>MEPIQWSRWMSVGNDALDEDHRVLIAIVNKLYDEANRQDPALIEAILDELIAYTRHHFAEEEAQMQRLNYPTFAAHKALHDNLTRQVEGYRDDFRANGGSISGEEVFLFCSGWLGKHILKEDTRFGEYADSGAELTAAGWGRSLSRPGDGNFSAI</sequence>
<evidence type="ECO:0000259" key="5">
    <source>
        <dbReference type="Pfam" id="PF01814"/>
    </source>
</evidence>
<dbReference type="KEGG" id="azm:DM194_07750"/>
<dbReference type="Gene3D" id="1.20.120.50">
    <property type="entry name" value="Hemerythrin-like"/>
    <property type="match status" value="1"/>
</dbReference>
<dbReference type="GO" id="GO:0005344">
    <property type="term" value="F:oxygen carrier activity"/>
    <property type="evidence" value="ECO:0007669"/>
    <property type="project" value="UniProtKB-KW"/>
</dbReference>
<keyword evidence="2" id="KW-0813">Transport</keyword>
<evidence type="ECO:0000256" key="3">
    <source>
        <dbReference type="ARBA" id="ARBA00022723"/>
    </source>
</evidence>
<dbReference type="AlphaFoldDB" id="A0A2U9S566"/>
<protein>
    <recommendedName>
        <fullName evidence="5">Hemerythrin-like domain-containing protein</fullName>
    </recommendedName>
</protein>
<proteinExistence type="inferred from homology"/>
<dbReference type="NCBIfam" id="TIGR02481">
    <property type="entry name" value="hemeryth_dom"/>
    <property type="match status" value="1"/>
</dbReference>
<keyword evidence="7" id="KW-1185">Reference proteome</keyword>
<dbReference type="SUPFAM" id="SSF47188">
    <property type="entry name" value="Hemerythrin-like"/>
    <property type="match status" value="1"/>
</dbReference>
<evidence type="ECO:0000256" key="1">
    <source>
        <dbReference type="ARBA" id="ARBA00010587"/>
    </source>
</evidence>
<dbReference type="CDD" id="cd12107">
    <property type="entry name" value="Hemerythrin"/>
    <property type="match status" value="1"/>
</dbReference>
<name>A0A2U9S566_9PROT</name>
<dbReference type="InterPro" id="IPR050669">
    <property type="entry name" value="Hemerythrin"/>
</dbReference>
<organism evidence="6 7">
    <name type="scientific">Azospirillum ramasamyi</name>
    <dbReference type="NCBI Taxonomy" id="682998"/>
    <lineage>
        <taxon>Bacteria</taxon>
        <taxon>Pseudomonadati</taxon>
        <taxon>Pseudomonadota</taxon>
        <taxon>Alphaproteobacteria</taxon>
        <taxon>Rhodospirillales</taxon>
        <taxon>Azospirillaceae</taxon>
        <taxon>Azospirillum</taxon>
    </lineage>
</organism>
<dbReference type="GO" id="GO:0046872">
    <property type="term" value="F:metal ion binding"/>
    <property type="evidence" value="ECO:0007669"/>
    <property type="project" value="UniProtKB-KW"/>
</dbReference>
<keyword evidence="3" id="KW-0479">Metal-binding</keyword>
<evidence type="ECO:0000256" key="2">
    <source>
        <dbReference type="ARBA" id="ARBA00022621"/>
    </source>
</evidence>
<reference evidence="6 7" key="1">
    <citation type="journal article" date="2019" name="Int. J. Syst. Evol. Microbiol.">
        <title>Azospirillum ramasamyi sp. nov., a novel diazotrophic bacterium isolated from fermented bovine products.</title>
        <authorList>
            <person name="Anandham R."/>
            <person name="Heo J."/>
            <person name="Krishnamoorthy R."/>
            <person name="SenthilKumar M."/>
            <person name="Gopal N.O."/>
            <person name="Kim S.J."/>
            <person name="Kwon S.W."/>
        </authorList>
    </citation>
    <scope>NUCLEOTIDE SEQUENCE [LARGE SCALE GENOMIC DNA]</scope>
    <source>
        <strain evidence="6 7">M2T2B2</strain>
    </source>
</reference>
<comment type="similarity">
    <text evidence="1">Belongs to the hemerythrin family.</text>
</comment>
<dbReference type="NCBIfam" id="NF033749">
    <property type="entry name" value="bact_hemeryth"/>
    <property type="match status" value="1"/>
</dbReference>
<dbReference type="EMBL" id="CP029829">
    <property type="protein sequence ID" value="AWU94167.1"/>
    <property type="molecule type" value="Genomic_DNA"/>
</dbReference>